<gene>
    <name evidence="2" type="ORF">C7212DRAFT_312359</name>
</gene>
<dbReference type="AlphaFoldDB" id="A0A317SS74"/>
<keyword evidence="3" id="KW-1185">Reference proteome</keyword>
<sequence length="61" mass="6452">MNSSATAFPRPESPCFADCLGNALTNLARQIPRSSVQAHPPTTSSIRVAPGRPRPVPKSLP</sequence>
<dbReference type="Proteomes" id="UP000246991">
    <property type="component" value="Unassembled WGS sequence"/>
</dbReference>
<feature type="compositionally biased region" description="Pro residues" evidence="1">
    <location>
        <begin position="52"/>
        <end position="61"/>
    </location>
</feature>
<reference evidence="2 3" key="1">
    <citation type="submission" date="2018-03" db="EMBL/GenBank/DDBJ databases">
        <title>Genomes of Pezizomycetes fungi and the evolution of truffles.</title>
        <authorList>
            <person name="Murat C."/>
            <person name="Payen T."/>
            <person name="Noel B."/>
            <person name="Kuo A."/>
            <person name="Martin F.M."/>
        </authorList>
    </citation>
    <scope>NUCLEOTIDE SEQUENCE [LARGE SCALE GENOMIC DNA]</scope>
    <source>
        <strain evidence="2">091103-1</strain>
    </source>
</reference>
<organism evidence="2 3">
    <name type="scientific">Tuber magnatum</name>
    <name type="common">white Piedmont truffle</name>
    <dbReference type="NCBI Taxonomy" id="42249"/>
    <lineage>
        <taxon>Eukaryota</taxon>
        <taxon>Fungi</taxon>
        <taxon>Dikarya</taxon>
        <taxon>Ascomycota</taxon>
        <taxon>Pezizomycotina</taxon>
        <taxon>Pezizomycetes</taxon>
        <taxon>Pezizales</taxon>
        <taxon>Tuberaceae</taxon>
        <taxon>Tuber</taxon>
    </lineage>
</organism>
<evidence type="ECO:0000313" key="2">
    <source>
        <dbReference type="EMBL" id="PWW77355.1"/>
    </source>
</evidence>
<name>A0A317SS74_9PEZI</name>
<feature type="region of interest" description="Disordered" evidence="1">
    <location>
        <begin position="32"/>
        <end position="61"/>
    </location>
</feature>
<feature type="compositionally biased region" description="Polar residues" evidence="1">
    <location>
        <begin position="32"/>
        <end position="46"/>
    </location>
</feature>
<evidence type="ECO:0000313" key="3">
    <source>
        <dbReference type="Proteomes" id="UP000246991"/>
    </source>
</evidence>
<comment type="caution">
    <text evidence="2">The sequence shown here is derived from an EMBL/GenBank/DDBJ whole genome shotgun (WGS) entry which is preliminary data.</text>
</comment>
<accession>A0A317SS74</accession>
<evidence type="ECO:0000256" key="1">
    <source>
        <dbReference type="SAM" id="MobiDB-lite"/>
    </source>
</evidence>
<protein>
    <submittedName>
        <fullName evidence="2">Uncharacterized protein</fullName>
    </submittedName>
</protein>
<feature type="non-terminal residue" evidence="2">
    <location>
        <position position="61"/>
    </location>
</feature>
<dbReference type="EMBL" id="PYWC01000023">
    <property type="protein sequence ID" value="PWW77355.1"/>
    <property type="molecule type" value="Genomic_DNA"/>
</dbReference>
<proteinExistence type="predicted"/>